<evidence type="ECO:0000256" key="1">
    <source>
        <dbReference type="ARBA" id="ARBA00004651"/>
    </source>
</evidence>
<dbReference type="InterPro" id="IPR050879">
    <property type="entry name" value="Acyltransferase_3"/>
</dbReference>
<dbReference type="InterPro" id="IPR002656">
    <property type="entry name" value="Acyl_transf_3_dom"/>
</dbReference>
<dbReference type="PANTHER" id="PTHR23028">
    <property type="entry name" value="ACETYLTRANSFERASE"/>
    <property type="match status" value="1"/>
</dbReference>
<dbReference type="GO" id="GO:0005886">
    <property type="term" value="C:plasma membrane"/>
    <property type="evidence" value="ECO:0007669"/>
    <property type="project" value="UniProtKB-SubCell"/>
</dbReference>
<evidence type="ECO:0000313" key="11">
    <source>
        <dbReference type="EMBL" id="HEB97832.1"/>
    </source>
</evidence>
<evidence type="ECO:0000256" key="3">
    <source>
        <dbReference type="ARBA" id="ARBA00022679"/>
    </source>
</evidence>
<dbReference type="AlphaFoldDB" id="A0A831RPA5"/>
<dbReference type="InterPro" id="IPR036514">
    <property type="entry name" value="SGNH_hydro_sf"/>
</dbReference>
<dbReference type="Gene3D" id="3.40.50.1110">
    <property type="entry name" value="SGNH hydrolase"/>
    <property type="match status" value="1"/>
</dbReference>
<evidence type="ECO:0000256" key="7">
    <source>
        <dbReference type="ARBA" id="ARBA00023315"/>
    </source>
</evidence>
<sequence>MRNDIQFLRGLAVLAVVLYHADFGVAGNGYLGVDIFFVISGFLITSIILRQLEQKTFSFSAFYMRRAKRLLPALYATLSATSLLAYFFISSTQLDEYVSQLVGAITFSANMVLPTQVGYFAGAAESKPLLHIWSLSLEEQYYFFLPLFLFLIPARYRLPALLSLVTVSLLWCISWASSSGELPPFLWRYADASKAEWAFYLFPTRAWELLAGSVAAWMMLRRPGLQVHANIKIMALVILLLMVLFGVDRVHPRWDAVIVTLATMIIMLDSRKWLPETGAIRIVERVGDWSYSVYLVHWPLFTFAYLGFVGDIPADVKILIVALSILFGFIQYRYIETPFRYGWSSRPRVAWSWFTASSLAVLSIPVPMVLGEPAPAVNAGEVMRRINYGLSEDCDGRLEGSWVPKVCSTTDQPDTAVWGDSFAMHLVPGLKTGTQGLVQVTKSACGPVAGLAPITGKYTKSWAKTCVAFNDAALQGILAKKSITKVVMSSTFGQYFDGDQEGMFLLDGKVVEKDPSVAIERFVETIRKLQRNGKRVLIVSPPPRSGFDVGECLEREESSLVLFRPECEISVDDYYSYEKSITDSLKTIAARTNAEVIWLKDLLCDEEKCRVRIGDAYLYRDGGHLSIEGSRRLLGQVKL</sequence>
<keyword evidence="6 8" id="KW-0472">Membrane</keyword>
<comment type="subcellular location">
    <subcellularLocation>
        <location evidence="1">Cell membrane</location>
        <topology evidence="1">Multi-pass membrane protein</topology>
    </subcellularLocation>
</comment>
<feature type="transmembrane region" description="Helical" evidence="8">
    <location>
        <begin position="316"/>
        <end position="335"/>
    </location>
</feature>
<dbReference type="Proteomes" id="UP000886251">
    <property type="component" value="Unassembled WGS sequence"/>
</dbReference>
<feature type="domain" description="SGNH" evidence="10">
    <location>
        <begin position="403"/>
        <end position="634"/>
    </location>
</feature>
<evidence type="ECO:0000256" key="6">
    <source>
        <dbReference type="ARBA" id="ARBA00023136"/>
    </source>
</evidence>
<keyword evidence="5 8" id="KW-1133">Transmembrane helix</keyword>
<evidence type="ECO:0000256" key="8">
    <source>
        <dbReference type="SAM" id="Phobius"/>
    </source>
</evidence>
<evidence type="ECO:0000256" key="5">
    <source>
        <dbReference type="ARBA" id="ARBA00022989"/>
    </source>
</evidence>
<name>A0A831RPA5_9GAMM</name>
<dbReference type="Pfam" id="PF01757">
    <property type="entry name" value="Acyl_transf_3"/>
    <property type="match status" value="1"/>
</dbReference>
<evidence type="ECO:0000259" key="9">
    <source>
        <dbReference type="Pfam" id="PF01757"/>
    </source>
</evidence>
<reference evidence="11" key="1">
    <citation type="journal article" date="2020" name="mSystems">
        <title>Genome- and Community-Level Interaction Insights into Carbon Utilization and Element Cycling Functions of Hydrothermarchaeota in Hydrothermal Sediment.</title>
        <authorList>
            <person name="Zhou Z."/>
            <person name="Liu Y."/>
            <person name="Xu W."/>
            <person name="Pan J."/>
            <person name="Luo Z.H."/>
            <person name="Li M."/>
        </authorList>
    </citation>
    <scope>NUCLEOTIDE SEQUENCE [LARGE SCALE GENOMIC DNA]</scope>
    <source>
        <strain evidence="11">HyVt-443</strain>
    </source>
</reference>
<keyword evidence="3" id="KW-0808">Transferase</keyword>
<evidence type="ECO:0000256" key="2">
    <source>
        <dbReference type="ARBA" id="ARBA00022475"/>
    </source>
</evidence>
<evidence type="ECO:0000259" key="10">
    <source>
        <dbReference type="Pfam" id="PF19040"/>
    </source>
</evidence>
<evidence type="ECO:0000256" key="4">
    <source>
        <dbReference type="ARBA" id="ARBA00022692"/>
    </source>
</evidence>
<dbReference type="GO" id="GO:0009103">
    <property type="term" value="P:lipopolysaccharide biosynthetic process"/>
    <property type="evidence" value="ECO:0007669"/>
    <property type="project" value="TreeGrafter"/>
</dbReference>
<dbReference type="SUPFAM" id="SSF52266">
    <property type="entry name" value="SGNH hydrolase"/>
    <property type="match status" value="1"/>
</dbReference>
<feature type="transmembrane region" description="Helical" evidence="8">
    <location>
        <begin position="7"/>
        <end position="23"/>
    </location>
</feature>
<feature type="domain" description="Acyltransferase 3" evidence="9">
    <location>
        <begin position="4"/>
        <end position="327"/>
    </location>
</feature>
<proteinExistence type="predicted"/>
<dbReference type="EMBL" id="DRKP01000192">
    <property type="protein sequence ID" value="HEB97832.1"/>
    <property type="molecule type" value="Genomic_DNA"/>
</dbReference>
<feature type="transmembrane region" description="Helical" evidence="8">
    <location>
        <begin position="29"/>
        <end position="49"/>
    </location>
</feature>
<organism evidence="11">
    <name type="scientific">Sedimenticola thiotaurini</name>
    <dbReference type="NCBI Taxonomy" id="1543721"/>
    <lineage>
        <taxon>Bacteria</taxon>
        <taxon>Pseudomonadati</taxon>
        <taxon>Pseudomonadota</taxon>
        <taxon>Gammaproteobacteria</taxon>
        <taxon>Chromatiales</taxon>
        <taxon>Sedimenticolaceae</taxon>
        <taxon>Sedimenticola</taxon>
    </lineage>
</organism>
<comment type="caution">
    <text evidence="11">The sequence shown here is derived from an EMBL/GenBank/DDBJ whole genome shotgun (WGS) entry which is preliminary data.</text>
</comment>
<keyword evidence="2" id="KW-1003">Cell membrane</keyword>
<protein>
    <submittedName>
        <fullName evidence="11">Acyltransferase</fullName>
    </submittedName>
</protein>
<dbReference type="GO" id="GO:0016788">
    <property type="term" value="F:hydrolase activity, acting on ester bonds"/>
    <property type="evidence" value="ECO:0007669"/>
    <property type="project" value="UniProtKB-ARBA"/>
</dbReference>
<accession>A0A831RPA5</accession>
<feature type="transmembrane region" description="Helical" evidence="8">
    <location>
        <begin position="347"/>
        <end position="370"/>
    </location>
</feature>
<feature type="transmembrane region" description="Helical" evidence="8">
    <location>
        <begin position="291"/>
        <end position="310"/>
    </location>
</feature>
<keyword evidence="7 11" id="KW-0012">Acyltransferase</keyword>
<dbReference type="Pfam" id="PF19040">
    <property type="entry name" value="SGNH"/>
    <property type="match status" value="1"/>
</dbReference>
<gene>
    <name evidence="11" type="ORF">ENI96_15545</name>
</gene>
<keyword evidence="4 8" id="KW-0812">Transmembrane</keyword>
<feature type="transmembrane region" description="Helical" evidence="8">
    <location>
        <begin position="130"/>
        <end position="151"/>
    </location>
</feature>
<feature type="transmembrane region" description="Helical" evidence="8">
    <location>
        <begin position="229"/>
        <end position="247"/>
    </location>
</feature>
<feature type="transmembrane region" description="Helical" evidence="8">
    <location>
        <begin position="70"/>
        <end position="89"/>
    </location>
</feature>
<feature type="transmembrane region" description="Helical" evidence="8">
    <location>
        <begin position="158"/>
        <end position="177"/>
    </location>
</feature>
<dbReference type="GO" id="GO:0016747">
    <property type="term" value="F:acyltransferase activity, transferring groups other than amino-acyl groups"/>
    <property type="evidence" value="ECO:0007669"/>
    <property type="project" value="InterPro"/>
</dbReference>
<dbReference type="InterPro" id="IPR043968">
    <property type="entry name" value="SGNH"/>
</dbReference>
<dbReference type="PANTHER" id="PTHR23028:SF53">
    <property type="entry name" value="ACYL_TRANSF_3 DOMAIN-CONTAINING PROTEIN"/>
    <property type="match status" value="1"/>
</dbReference>